<keyword evidence="2" id="KW-0288">FMN</keyword>
<dbReference type="Gene3D" id="3.20.20.30">
    <property type="entry name" value="Luciferase-like domain"/>
    <property type="match status" value="1"/>
</dbReference>
<gene>
    <name evidence="7" type="primary">rutA_2</name>
    <name evidence="7" type="ORF">NCTC9962_01944</name>
</gene>
<dbReference type="EMBL" id="UGED01000006">
    <property type="protein sequence ID" value="STL33939.1"/>
    <property type="molecule type" value="Genomic_DNA"/>
</dbReference>
<dbReference type="Proteomes" id="UP000254052">
    <property type="component" value="Unassembled WGS sequence"/>
</dbReference>
<keyword evidence="1" id="KW-0285">Flavoprotein</keyword>
<dbReference type="GO" id="GO:0008726">
    <property type="term" value="F:alkanesulfonate monooxygenase activity"/>
    <property type="evidence" value="ECO:0007669"/>
    <property type="project" value="TreeGrafter"/>
</dbReference>
<evidence type="ECO:0000259" key="6">
    <source>
        <dbReference type="Pfam" id="PF00296"/>
    </source>
</evidence>
<keyword evidence="4 7" id="KW-0503">Monooxygenase</keyword>
<evidence type="ECO:0000256" key="5">
    <source>
        <dbReference type="SAM" id="MobiDB-lite"/>
    </source>
</evidence>
<evidence type="ECO:0000256" key="4">
    <source>
        <dbReference type="ARBA" id="ARBA00023033"/>
    </source>
</evidence>
<dbReference type="AlphaFoldDB" id="A0A377ATA8"/>
<evidence type="ECO:0000256" key="3">
    <source>
        <dbReference type="ARBA" id="ARBA00023002"/>
    </source>
</evidence>
<keyword evidence="3 7" id="KW-0560">Oxidoreductase</keyword>
<protein>
    <submittedName>
        <fullName evidence="7">Monooxygenase ycdM</fullName>
        <ecNumber evidence="7">1.14.14.-</ecNumber>
    </submittedName>
</protein>
<dbReference type="PANTHER" id="PTHR42847:SF4">
    <property type="entry name" value="ALKANESULFONATE MONOOXYGENASE-RELATED"/>
    <property type="match status" value="1"/>
</dbReference>
<dbReference type="EC" id="1.14.14.-" evidence="7"/>
<accession>A0A377ATA8</accession>
<proteinExistence type="predicted"/>
<dbReference type="InterPro" id="IPR036661">
    <property type="entry name" value="Luciferase-like_sf"/>
</dbReference>
<dbReference type="Pfam" id="PF00296">
    <property type="entry name" value="Bac_luciferase"/>
    <property type="match status" value="1"/>
</dbReference>
<feature type="region of interest" description="Disordered" evidence="5">
    <location>
        <begin position="144"/>
        <end position="170"/>
    </location>
</feature>
<dbReference type="InterPro" id="IPR011251">
    <property type="entry name" value="Luciferase-like_dom"/>
</dbReference>
<evidence type="ECO:0000256" key="2">
    <source>
        <dbReference type="ARBA" id="ARBA00022643"/>
    </source>
</evidence>
<dbReference type="GO" id="GO:0046306">
    <property type="term" value="P:alkanesulfonate catabolic process"/>
    <property type="evidence" value="ECO:0007669"/>
    <property type="project" value="TreeGrafter"/>
</dbReference>
<evidence type="ECO:0000256" key="1">
    <source>
        <dbReference type="ARBA" id="ARBA00022630"/>
    </source>
</evidence>
<dbReference type="PANTHER" id="PTHR42847">
    <property type="entry name" value="ALKANESULFONATE MONOOXYGENASE"/>
    <property type="match status" value="1"/>
</dbReference>
<sequence>MGIWPGDDYFSRRYDYLTEYVQVLRDLWGTGISDFKGDFFTMNDCRVSPQPSVPMKVICAGQSDAGMAFSAQYADFNFCFGKGVNTPTAFAPTAVRMKQAAEQTGRDVGSYVLFMVIADETTMPLAPNGTLQSGRDEEALSWLTEQSQKDTRSGTGHQRPSDGRSHFGGKHQYGTLVGSYASVARMLDESQACLVPKACC</sequence>
<organism evidence="7 8">
    <name type="scientific">Escherichia coli</name>
    <dbReference type="NCBI Taxonomy" id="562"/>
    <lineage>
        <taxon>Bacteria</taxon>
        <taxon>Pseudomonadati</taxon>
        <taxon>Pseudomonadota</taxon>
        <taxon>Gammaproteobacteria</taxon>
        <taxon>Enterobacterales</taxon>
        <taxon>Enterobacteriaceae</taxon>
        <taxon>Escherichia</taxon>
    </lineage>
</organism>
<evidence type="ECO:0000313" key="7">
    <source>
        <dbReference type="EMBL" id="STL33939.1"/>
    </source>
</evidence>
<feature type="domain" description="Luciferase-like" evidence="6">
    <location>
        <begin position="10"/>
        <end position="121"/>
    </location>
</feature>
<reference evidence="7 8" key="1">
    <citation type="submission" date="2018-06" db="EMBL/GenBank/DDBJ databases">
        <authorList>
            <consortium name="Pathogen Informatics"/>
            <person name="Doyle S."/>
        </authorList>
    </citation>
    <scope>NUCLEOTIDE SEQUENCE [LARGE SCALE GENOMIC DNA]</scope>
    <source>
        <strain evidence="7 8">NCTC9962</strain>
    </source>
</reference>
<evidence type="ECO:0000313" key="8">
    <source>
        <dbReference type="Proteomes" id="UP000254052"/>
    </source>
</evidence>
<dbReference type="SUPFAM" id="SSF51679">
    <property type="entry name" value="Bacterial luciferase-like"/>
    <property type="match status" value="1"/>
</dbReference>
<name>A0A377ATA8_ECOLX</name>
<dbReference type="InterPro" id="IPR050172">
    <property type="entry name" value="SsuD_RutA_monooxygenase"/>
</dbReference>